<keyword evidence="3" id="KW-1185">Reference proteome</keyword>
<reference evidence="2" key="1">
    <citation type="submission" date="2009-10" db="EMBL/GenBank/DDBJ databases">
        <title>Complete sequence of chromosome of Methanocaldococcus vulcanius M7.</title>
        <authorList>
            <consortium name="US DOE Joint Genome Institute"/>
            <person name="Lucas S."/>
            <person name="Copeland A."/>
            <person name="Lapidus A."/>
            <person name="Glavina del Rio T."/>
            <person name="Dalin E."/>
            <person name="Tice H."/>
            <person name="Bruce D."/>
            <person name="Goodwin L."/>
            <person name="Pitluck S."/>
            <person name="Lcollab F.I."/>
            <person name="Brettin T."/>
            <person name="Detter J.C."/>
            <person name="Han C."/>
            <person name="Tapia R."/>
            <person name="Kuske C.R."/>
            <person name="Schmutz J."/>
            <person name="Larimer F."/>
            <person name="Land M."/>
            <person name="Hauser L."/>
            <person name="Kyrpides N."/>
            <person name="Ovchinikova G."/>
            <person name="Sieprawska-Lupa M."/>
            <person name="Whitman W.B."/>
            <person name="Woyke T."/>
        </authorList>
    </citation>
    <scope>NUCLEOTIDE SEQUENCE [LARGE SCALE GENOMIC DNA]</scope>
    <source>
        <strain evidence="2">M7</strain>
    </source>
</reference>
<proteinExistence type="predicted"/>
<dbReference type="RefSeq" id="WP_012819590.1">
    <property type="nucleotide sequence ID" value="NC_013407.1"/>
</dbReference>
<accession>C9REP2</accession>
<sequence>MNDGGHLIKKIKRRIISGFTILGLGIGMIFGKPVAGCLIGLGIGLLVSSFVYCIDIKLNKSLS</sequence>
<feature type="transmembrane region" description="Helical" evidence="1">
    <location>
        <begin position="15"/>
        <end position="32"/>
    </location>
</feature>
<dbReference type="GeneID" id="8512505"/>
<dbReference type="KEGG" id="mvu:Metvu_0177"/>
<keyword evidence="1" id="KW-0812">Transmembrane</keyword>
<organism evidence="2 3">
    <name type="scientific">Methanocaldococcus vulcanius (strain ATCC 700851 / DSM 12094 / M7)</name>
    <name type="common">Methanococcus vulcanius</name>
    <dbReference type="NCBI Taxonomy" id="579137"/>
    <lineage>
        <taxon>Archaea</taxon>
        <taxon>Methanobacteriati</taxon>
        <taxon>Methanobacteriota</taxon>
        <taxon>Methanomada group</taxon>
        <taxon>Methanococci</taxon>
        <taxon>Methanococcales</taxon>
        <taxon>Methanocaldococcaceae</taxon>
        <taxon>Methanocaldococcus</taxon>
    </lineage>
</organism>
<dbReference type="EMBL" id="CP001787">
    <property type="protein sequence ID" value="ACX72044.1"/>
    <property type="molecule type" value="Genomic_DNA"/>
</dbReference>
<keyword evidence="1" id="KW-0472">Membrane</keyword>
<gene>
    <name evidence="2" type="ordered locus">Metvu_0177</name>
</gene>
<evidence type="ECO:0000313" key="3">
    <source>
        <dbReference type="Proteomes" id="UP000002063"/>
    </source>
</evidence>
<dbReference type="Proteomes" id="UP000002063">
    <property type="component" value="Chromosome"/>
</dbReference>
<protein>
    <submittedName>
        <fullName evidence="2">Uncharacterized protein</fullName>
    </submittedName>
</protein>
<evidence type="ECO:0000256" key="1">
    <source>
        <dbReference type="SAM" id="Phobius"/>
    </source>
</evidence>
<dbReference type="HOGENOM" id="CLU_2875147_0_0_2"/>
<dbReference type="AlphaFoldDB" id="C9REP2"/>
<evidence type="ECO:0000313" key="2">
    <source>
        <dbReference type="EMBL" id="ACX72044.1"/>
    </source>
</evidence>
<name>C9REP2_METVM</name>
<keyword evidence="1" id="KW-1133">Transmembrane helix</keyword>